<dbReference type="Ensembl" id="ENSFHET00000006468.1">
    <property type="protein sequence ID" value="ENSFHEP00000024948.1"/>
    <property type="gene ID" value="ENSFHEG00000006879.1"/>
</dbReference>
<dbReference type="Pfam" id="PF00041">
    <property type="entry name" value="fn3"/>
    <property type="match status" value="1"/>
</dbReference>
<dbReference type="AlphaFoldDB" id="A0A3Q2QCQ8"/>
<dbReference type="GO" id="GO:0009897">
    <property type="term" value="C:external side of plasma membrane"/>
    <property type="evidence" value="ECO:0007669"/>
    <property type="project" value="TreeGrafter"/>
</dbReference>
<keyword evidence="9" id="KW-1185">Reference proteome</keyword>
<accession>A0A3Q2QCQ8</accession>
<protein>
    <submittedName>
        <fullName evidence="8">Leukemia inhibitory factor receptor-like</fullName>
    </submittedName>
</protein>
<keyword evidence="6" id="KW-0812">Transmembrane</keyword>
<keyword evidence="6" id="KW-0472">Membrane</keyword>
<dbReference type="Gene3D" id="2.60.40.10">
    <property type="entry name" value="Immunoglobulins"/>
    <property type="match status" value="5"/>
</dbReference>
<keyword evidence="3" id="KW-1015">Disulfide bond</keyword>
<dbReference type="InterPro" id="IPR013783">
    <property type="entry name" value="Ig-like_fold"/>
</dbReference>
<dbReference type="InterPro" id="IPR003961">
    <property type="entry name" value="FN3_dom"/>
</dbReference>
<dbReference type="GO" id="GO:0019955">
    <property type="term" value="F:cytokine binding"/>
    <property type="evidence" value="ECO:0007669"/>
    <property type="project" value="TreeGrafter"/>
</dbReference>
<keyword evidence="2" id="KW-0677">Repeat</keyword>
<feature type="domain" description="Fibronectin type-III" evidence="7">
    <location>
        <begin position="329"/>
        <end position="426"/>
    </location>
</feature>
<dbReference type="Pfam" id="PF25552">
    <property type="entry name" value="LIFR_D4"/>
    <property type="match status" value="1"/>
</dbReference>
<organism evidence="8 9">
    <name type="scientific">Fundulus heteroclitus</name>
    <name type="common">Killifish</name>
    <name type="synonym">Mummichog</name>
    <dbReference type="NCBI Taxonomy" id="8078"/>
    <lineage>
        <taxon>Eukaryota</taxon>
        <taxon>Metazoa</taxon>
        <taxon>Chordata</taxon>
        <taxon>Craniata</taxon>
        <taxon>Vertebrata</taxon>
        <taxon>Euteleostomi</taxon>
        <taxon>Actinopterygii</taxon>
        <taxon>Neopterygii</taxon>
        <taxon>Teleostei</taxon>
        <taxon>Neoteleostei</taxon>
        <taxon>Acanthomorphata</taxon>
        <taxon>Ovalentaria</taxon>
        <taxon>Atherinomorphae</taxon>
        <taxon>Cyprinodontiformes</taxon>
        <taxon>Fundulidae</taxon>
        <taxon>Fundulus</taxon>
    </lineage>
</organism>
<reference evidence="8" key="1">
    <citation type="submission" date="2025-08" db="UniProtKB">
        <authorList>
            <consortium name="Ensembl"/>
        </authorList>
    </citation>
    <scope>IDENTIFICATION</scope>
</reference>
<evidence type="ECO:0000259" key="7">
    <source>
        <dbReference type="PROSITE" id="PS50853"/>
    </source>
</evidence>
<proteinExistence type="predicted"/>
<dbReference type="GO" id="GO:0004896">
    <property type="term" value="F:cytokine receptor activity"/>
    <property type="evidence" value="ECO:0007669"/>
    <property type="project" value="TreeGrafter"/>
</dbReference>
<feature type="transmembrane region" description="Helical" evidence="6">
    <location>
        <begin position="707"/>
        <end position="730"/>
    </location>
</feature>
<dbReference type="GO" id="GO:0043235">
    <property type="term" value="C:receptor complex"/>
    <property type="evidence" value="ECO:0007669"/>
    <property type="project" value="TreeGrafter"/>
</dbReference>
<dbReference type="PROSITE" id="PS50853">
    <property type="entry name" value="FN3"/>
    <property type="match status" value="3"/>
</dbReference>
<dbReference type="GeneTree" id="ENSGT00940000155776"/>
<keyword evidence="5" id="KW-0325">Glycoprotein</keyword>
<feature type="domain" description="Fibronectin type-III" evidence="7">
    <location>
        <begin position="610"/>
        <end position="706"/>
    </location>
</feature>
<dbReference type="InterPro" id="IPR040817">
    <property type="entry name" value="LIFR_D2"/>
</dbReference>
<evidence type="ECO:0000313" key="8">
    <source>
        <dbReference type="Ensembl" id="ENSFHEP00000024948.1"/>
    </source>
</evidence>
<evidence type="ECO:0000256" key="5">
    <source>
        <dbReference type="ARBA" id="ARBA00023180"/>
    </source>
</evidence>
<evidence type="ECO:0000256" key="3">
    <source>
        <dbReference type="ARBA" id="ARBA00023157"/>
    </source>
</evidence>
<keyword evidence="6" id="KW-1133">Transmembrane helix</keyword>
<evidence type="ECO:0000256" key="1">
    <source>
        <dbReference type="ARBA" id="ARBA00022729"/>
    </source>
</evidence>
<dbReference type="CDD" id="cd00063">
    <property type="entry name" value="FN3"/>
    <property type="match status" value="2"/>
</dbReference>
<keyword evidence="1" id="KW-0732">Signal</keyword>
<evidence type="ECO:0000256" key="6">
    <source>
        <dbReference type="SAM" id="Phobius"/>
    </source>
</evidence>
<name>A0A3Q2QCQ8_FUNHE</name>
<dbReference type="InterPro" id="IPR050379">
    <property type="entry name" value="Type-I_Cytokine_Rcpt"/>
</dbReference>
<sequence length="853" mass="95610">MSGCFALTCLACVLYFLTLRLRAVVTLVSWDYCFPFFNVLLLAFFKSCIFNVAPGLPPKPDLSAFRENQSLGVSWPRNHGASERDVYEIQISRTKKRTIVYDTNVSIPAGDSTWHTWTWRSDLPLECVDHSVRMRSICDQTAPSPWRLNKILDYMFFSFQHLSDPEMFCCVSPEGVNITSITFRNIPYPLFNIGDGVKAILVSNLEIPASFYKILSLTCTDSTGKMSSVGNFISFPPQKPRNLSCATSDMTKITCSWDPGRKRDENERNKSTQKLYIENTDHAPIDCEPASCTFPAVPLQQEYTIRVEVKHPLGEERATYSFNISDRGSPSFKHNVRRIPGVTDVSLSWTVLGNLTRNKLLCQVSAAAETIREVTSVLFDFENGLFKVRLEGLQPNTNYSAKVRCSVNGRFWGKWTQSKPFTTYPLVTVDLWRRIQSRRDPDVRHVTLLWKTVRCFGHLVEIIGGQTVTEQKNSRQNQTDISIGPKKCNFTVQAVLCKGSSIPAHITIPPEDDPGEVLKRVSGTSAGGFRLWWDEQASVSCGYTVEWCIVGSPESCTLQWIKVPEGNNTLFLPAGHFKPGIRYSFYIYGCTKQGDKLLEIQTGYTQELSESFYLKKKKNTHASVTLEWHYDEDDPAQPAFITGYLVTVQEVASDKLAFNVSVGDPRQKSVTVKGLQQDQEYVCSVSALTRVGPGLSASITIRTKPNYFSLLAKILTPILLLLSCAVLMWPQRKMLKNGLREIFVYPAGMNIKPPDDFILLFFAQTDQKLQSQKVEECISCDIEVLNIKPLWHESSTLMDPECADPMCSTGSLPSLAPSSVPIQTGYCPQSAVLCCSPTSAPCSSKQRDSCPPI</sequence>
<evidence type="ECO:0000256" key="2">
    <source>
        <dbReference type="ARBA" id="ARBA00022737"/>
    </source>
</evidence>
<reference evidence="8" key="2">
    <citation type="submission" date="2025-09" db="UniProtKB">
        <authorList>
            <consortium name="Ensembl"/>
        </authorList>
    </citation>
    <scope>IDENTIFICATION</scope>
</reference>
<feature type="domain" description="Fibronectin type-III" evidence="7">
    <location>
        <begin position="514"/>
        <end position="608"/>
    </location>
</feature>
<keyword evidence="4" id="KW-0675">Receptor</keyword>
<evidence type="ECO:0000256" key="4">
    <source>
        <dbReference type="ARBA" id="ARBA00023170"/>
    </source>
</evidence>
<dbReference type="Proteomes" id="UP000265000">
    <property type="component" value="Unplaced"/>
</dbReference>
<dbReference type="PANTHER" id="PTHR23036">
    <property type="entry name" value="CYTOKINE RECEPTOR"/>
    <property type="match status" value="1"/>
</dbReference>
<dbReference type="Pfam" id="PF17971">
    <property type="entry name" value="LIFR_D2"/>
    <property type="match status" value="1"/>
</dbReference>
<dbReference type="PANTHER" id="PTHR23036:SF196">
    <property type="entry name" value="INTERLEUKIN 23 RECEPTOR-RELATED"/>
    <property type="match status" value="1"/>
</dbReference>
<dbReference type="STRING" id="8078.ENSFHEP00000024948"/>
<dbReference type="SMART" id="SM00060">
    <property type="entry name" value="FN3"/>
    <property type="match status" value="4"/>
</dbReference>
<dbReference type="SUPFAM" id="SSF49265">
    <property type="entry name" value="Fibronectin type III"/>
    <property type="match status" value="3"/>
</dbReference>
<evidence type="ECO:0000313" key="9">
    <source>
        <dbReference type="Proteomes" id="UP000265000"/>
    </source>
</evidence>
<dbReference type="InterPro" id="IPR036116">
    <property type="entry name" value="FN3_sf"/>
</dbReference>